<keyword evidence="5" id="KW-0694">RNA-binding</keyword>
<dbReference type="SMART" id="SM00451">
    <property type="entry name" value="ZnF_U1"/>
    <property type="match status" value="1"/>
</dbReference>
<dbReference type="EnsemblProtists" id="EOD10442">
    <property type="protein sequence ID" value="EOD10442"/>
    <property type="gene ID" value="EMIHUDRAFT_215646"/>
</dbReference>
<dbReference type="InterPro" id="IPR000690">
    <property type="entry name" value="Matrin/U1-C_Znf_C2H2"/>
</dbReference>
<dbReference type="InterPro" id="IPR017340">
    <property type="entry name" value="U1_snRNP-C"/>
</dbReference>
<dbReference type="PANTHER" id="PTHR31148">
    <property type="entry name" value="U1 SMALL NUCLEAR RIBONUCLEOPROTEIN C"/>
    <property type="match status" value="1"/>
</dbReference>
<keyword evidence="4" id="KW-0862">Zinc</keyword>
<feature type="domain" description="Matrin-type" evidence="9">
    <location>
        <begin position="18"/>
        <end position="50"/>
    </location>
</feature>
<evidence type="ECO:0000256" key="6">
    <source>
        <dbReference type="ARBA" id="ARBA00023242"/>
    </source>
</evidence>
<keyword evidence="7" id="KW-0687">Ribonucleoprotein</keyword>
<dbReference type="OMA" id="CEYCDIA"/>
<organism evidence="10 11">
    <name type="scientific">Emiliania huxleyi (strain CCMP1516)</name>
    <dbReference type="NCBI Taxonomy" id="280463"/>
    <lineage>
        <taxon>Eukaryota</taxon>
        <taxon>Haptista</taxon>
        <taxon>Haptophyta</taxon>
        <taxon>Prymnesiophyceae</taxon>
        <taxon>Isochrysidales</taxon>
        <taxon>Noelaerhabdaceae</taxon>
        <taxon>Emiliania</taxon>
    </lineage>
</organism>
<dbReference type="STRING" id="2903.R1BLK5"/>
<evidence type="ECO:0000256" key="2">
    <source>
        <dbReference type="ARBA" id="ARBA00022723"/>
    </source>
</evidence>
<dbReference type="InterPro" id="IPR003604">
    <property type="entry name" value="Matrin/U1-like-C_Znf_C2H2"/>
</dbReference>
<dbReference type="Gene3D" id="3.30.160.60">
    <property type="entry name" value="Classic Zinc Finger"/>
    <property type="match status" value="1"/>
</dbReference>
<dbReference type="HOGENOM" id="CLU_2311476_0_0_1"/>
<dbReference type="KEGG" id="ehx:EMIHUDRAFT_215646"/>
<dbReference type="GO" id="GO:0000395">
    <property type="term" value="P:mRNA 5'-splice site recognition"/>
    <property type="evidence" value="ECO:0007669"/>
    <property type="project" value="InterPro"/>
</dbReference>
<dbReference type="InterPro" id="IPR013085">
    <property type="entry name" value="U1-CZ_Znf_C2H2"/>
</dbReference>
<keyword evidence="11" id="KW-1185">Reference proteome</keyword>
<dbReference type="Pfam" id="PF06220">
    <property type="entry name" value="zf-U1"/>
    <property type="match status" value="1"/>
</dbReference>
<accession>A0A0D3IGQ7</accession>
<dbReference type="GeneID" id="17256636"/>
<evidence type="ECO:0000256" key="7">
    <source>
        <dbReference type="ARBA" id="ARBA00023274"/>
    </source>
</evidence>
<evidence type="ECO:0000313" key="10">
    <source>
        <dbReference type="EnsemblProtists" id="EOD10442"/>
    </source>
</evidence>
<keyword evidence="3" id="KW-0863">Zinc-finger</keyword>
<name>A0A0D3IGQ7_EMIH1</name>
<proteinExistence type="predicted"/>
<dbReference type="GO" id="GO:0008270">
    <property type="term" value="F:zinc ion binding"/>
    <property type="evidence" value="ECO:0007669"/>
    <property type="project" value="UniProtKB-KW"/>
</dbReference>
<reference evidence="11" key="1">
    <citation type="journal article" date="2013" name="Nature">
        <title>Pan genome of the phytoplankton Emiliania underpins its global distribution.</title>
        <authorList>
            <person name="Read B.A."/>
            <person name="Kegel J."/>
            <person name="Klute M.J."/>
            <person name="Kuo A."/>
            <person name="Lefebvre S.C."/>
            <person name="Maumus F."/>
            <person name="Mayer C."/>
            <person name="Miller J."/>
            <person name="Monier A."/>
            <person name="Salamov A."/>
            <person name="Young J."/>
            <person name="Aguilar M."/>
            <person name="Claverie J.M."/>
            <person name="Frickenhaus S."/>
            <person name="Gonzalez K."/>
            <person name="Herman E.K."/>
            <person name="Lin Y.C."/>
            <person name="Napier J."/>
            <person name="Ogata H."/>
            <person name="Sarno A.F."/>
            <person name="Shmutz J."/>
            <person name="Schroeder D."/>
            <person name="de Vargas C."/>
            <person name="Verret F."/>
            <person name="von Dassow P."/>
            <person name="Valentin K."/>
            <person name="Van de Peer Y."/>
            <person name="Wheeler G."/>
            <person name="Dacks J.B."/>
            <person name="Delwiche C.F."/>
            <person name="Dyhrman S.T."/>
            <person name="Glockner G."/>
            <person name="John U."/>
            <person name="Richards T."/>
            <person name="Worden A.Z."/>
            <person name="Zhang X."/>
            <person name="Grigoriev I.V."/>
            <person name="Allen A.E."/>
            <person name="Bidle K."/>
            <person name="Borodovsky M."/>
            <person name="Bowler C."/>
            <person name="Brownlee C."/>
            <person name="Cock J.M."/>
            <person name="Elias M."/>
            <person name="Gladyshev V.N."/>
            <person name="Groth M."/>
            <person name="Guda C."/>
            <person name="Hadaegh A."/>
            <person name="Iglesias-Rodriguez M.D."/>
            <person name="Jenkins J."/>
            <person name="Jones B.M."/>
            <person name="Lawson T."/>
            <person name="Leese F."/>
            <person name="Lindquist E."/>
            <person name="Lobanov A."/>
            <person name="Lomsadze A."/>
            <person name="Malik S.B."/>
            <person name="Marsh M.E."/>
            <person name="Mackinder L."/>
            <person name="Mock T."/>
            <person name="Mueller-Roeber B."/>
            <person name="Pagarete A."/>
            <person name="Parker M."/>
            <person name="Probert I."/>
            <person name="Quesneville H."/>
            <person name="Raines C."/>
            <person name="Rensing S.A."/>
            <person name="Riano-Pachon D.M."/>
            <person name="Richier S."/>
            <person name="Rokitta S."/>
            <person name="Shiraiwa Y."/>
            <person name="Soanes D.M."/>
            <person name="van der Giezen M."/>
            <person name="Wahlund T.M."/>
            <person name="Williams B."/>
            <person name="Wilson W."/>
            <person name="Wolfe G."/>
            <person name="Wurch L.L."/>
        </authorList>
    </citation>
    <scope>NUCLEOTIDE SEQUENCE</scope>
</reference>
<feature type="region of interest" description="Disordered" evidence="8">
    <location>
        <begin position="60"/>
        <end position="82"/>
    </location>
</feature>
<dbReference type="GO" id="GO:0005685">
    <property type="term" value="C:U1 snRNP"/>
    <property type="evidence" value="ECO:0007669"/>
    <property type="project" value="InterPro"/>
</dbReference>
<dbReference type="PROSITE" id="PS50171">
    <property type="entry name" value="ZF_MATRIN"/>
    <property type="match status" value="1"/>
</dbReference>
<dbReference type="Proteomes" id="UP000013827">
    <property type="component" value="Unassembled WGS sequence"/>
</dbReference>
<comment type="subcellular location">
    <subcellularLocation>
        <location evidence="1">Nucleus</location>
    </subcellularLocation>
</comment>
<dbReference type="RefSeq" id="XP_005762871.1">
    <property type="nucleotide sequence ID" value="XM_005762814.1"/>
</dbReference>
<reference evidence="10" key="2">
    <citation type="submission" date="2024-10" db="UniProtKB">
        <authorList>
            <consortium name="EnsemblProtists"/>
        </authorList>
    </citation>
    <scope>IDENTIFICATION</scope>
</reference>
<evidence type="ECO:0000259" key="9">
    <source>
        <dbReference type="PROSITE" id="PS50171"/>
    </source>
</evidence>
<dbReference type="GO" id="GO:0030627">
    <property type="term" value="F:pre-mRNA 5'-splice site binding"/>
    <property type="evidence" value="ECO:0007669"/>
    <property type="project" value="InterPro"/>
</dbReference>
<sequence length="100" mass="11262">MYLSVSGAGPRYPEMPRYYCEYCDIALTHSSVPGRKQHHSGRKHIMNVIEYWANFQPALPTAPPPGAQRPPPPMMGMRPMPPGMMPMPPRDSILWVAWGS</sequence>
<dbReference type="PaxDb" id="2903-EOD10442"/>
<dbReference type="AlphaFoldDB" id="A0A0D3IGQ7"/>
<dbReference type="PANTHER" id="PTHR31148:SF1">
    <property type="entry name" value="U1 SMALL NUCLEAR RIBONUCLEOPROTEIN C"/>
    <property type="match status" value="1"/>
</dbReference>
<keyword evidence="2" id="KW-0479">Metal-binding</keyword>
<evidence type="ECO:0000256" key="5">
    <source>
        <dbReference type="ARBA" id="ARBA00022884"/>
    </source>
</evidence>
<protein>
    <recommendedName>
        <fullName evidence="9">Matrin-type domain-containing protein</fullName>
    </recommendedName>
</protein>
<evidence type="ECO:0000313" key="11">
    <source>
        <dbReference type="Proteomes" id="UP000013827"/>
    </source>
</evidence>
<dbReference type="InterPro" id="IPR036236">
    <property type="entry name" value="Znf_C2H2_sf"/>
</dbReference>
<keyword evidence="6" id="KW-0539">Nucleus</keyword>
<evidence type="ECO:0000256" key="8">
    <source>
        <dbReference type="SAM" id="MobiDB-lite"/>
    </source>
</evidence>
<evidence type="ECO:0000256" key="1">
    <source>
        <dbReference type="ARBA" id="ARBA00004123"/>
    </source>
</evidence>
<evidence type="ECO:0000256" key="3">
    <source>
        <dbReference type="ARBA" id="ARBA00022771"/>
    </source>
</evidence>
<dbReference type="SUPFAM" id="SSF57667">
    <property type="entry name" value="beta-beta-alpha zinc fingers"/>
    <property type="match status" value="1"/>
</dbReference>
<evidence type="ECO:0000256" key="4">
    <source>
        <dbReference type="ARBA" id="ARBA00022833"/>
    </source>
</evidence>